<dbReference type="Proteomes" id="UP000183832">
    <property type="component" value="Unassembled WGS sequence"/>
</dbReference>
<gene>
    <name evidence="1" type="ORF">CLUMA_CG015727</name>
</gene>
<keyword evidence="2" id="KW-1185">Reference proteome</keyword>
<evidence type="ECO:0000313" key="2">
    <source>
        <dbReference type="Proteomes" id="UP000183832"/>
    </source>
</evidence>
<name>A0A1J1IRY5_9DIPT</name>
<organism evidence="1 2">
    <name type="scientific">Clunio marinus</name>
    <dbReference type="NCBI Taxonomy" id="568069"/>
    <lineage>
        <taxon>Eukaryota</taxon>
        <taxon>Metazoa</taxon>
        <taxon>Ecdysozoa</taxon>
        <taxon>Arthropoda</taxon>
        <taxon>Hexapoda</taxon>
        <taxon>Insecta</taxon>
        <taxon>Pterygota</taxon>
        <taxon>Neoptera</taxon>
        <taxon>Endopterygota</taxon>
        <taxon>Diptera</taxon>
        <taxon>Nematocera</taxon>
        <taxon>Chironomoidea</taxon>
        <taxon>Chironomidae</taxon>
        <taxon>Clunio</taxon>
    </lineage>
</organism>
<sequence>MKLTQQLIASDQVRVLQRISVTLMHLMFPSKFTSRVRSSHVTNKAMQMRLNLCGNELIEREKPRKDVCLSTVIATAVQYLMPLNERLISLKEPQALNCDF</sequence>
<evidence type="ECO:0000313" key="1">
    <source>
        <dbReference type="EMBL" id="CRL01854.1"/>
    </source>
</evidence>
<accession>A0A1J1IRY5</accession>
<dbReference type="AlphaFoldDB" id="A0A1J1IRY5"/>
<proteinExistence type="predicted"/>
<reference evidence="1 2" key="1">
    <citation type="submission" date="2015-04" db="EMBL/GenBank/DDBJ databases">
        <authorList>
            <person name="Syromyatnikov M.Y."/>
            <person name="Popov V.N."/>
        </authorList>
    </citation>
    <scope>NUCLEOTIDE SEQUENCE [LARGE SCALE GENOMIC DNA]</scope>
</reference>
<protein>
    <submittedName>
        <fullName evidence="1">CLUMA_CG015727, isoform A</fullName>
    </submittedName>
</protein>
<dbReference type="EMBL" id="CVRI01000057">
    <property type="protein sequence ID" value="CRL01854.1"/>
    <property type="molecule type" value="Genomic_DNA"/>
</dbReference>